<evidence type="ECO:0000256" key="1">
    <source>
        <dbReference type="SAM" id="MobiDB-lite"/>
    </source>
</evidence>
<proteinExistence type="predicted"/>
<organism evidence="2 3">
    <name type="scientific">Pseudomonas silesiensis</name>
    <dbReference type="NCBI Taxonomy" id="1853130"/>
    <lineage>
        <taxon>Bacteria</taxon>
        <taxon>Pseudomonadati</taxon>
        <taxon>Pseudomonadota</taxon>
        <taxon>Gammaproteobacteria</taxon>
        <taxon>Pseudomonadales</taxon>
        <taxon>Pseudomonadaceae</taxon>
        <taxon>Pseudomonas</taxon>
    </lineage>
</organism>
<evidence type="ECO:0000313" key="3">
    <source>
        <dbReference type="Proteomes" id="UP000078354"/>
    </source>
</evidence>
<evidence type="ECO:0000313" key="2">
    <source>
        <dbReference type="EMBL" id="ANJ54016.1"/>
    </source>
</evidence>
<name>A0A191YMS3_9PSED</name>
<accession>A0A191YMS3</accession>
<dbReference type="AlphaFoldDB" id="A0A191YMS3"/>
<dbReference type="RefSeq" id="WP_064675628.1">
    <property type="nucleotide sequence ID" value="NZ_CP014870.1"/>
</dbReference>
<dbReference type="EMBL" id="CP014870">
    <property type="protein sequence ID" value="ANJ54016.1"/>
    <property type="molecule type" value="Genomic_DNA"/>
</dbReference>
<feature type="compositionally biased region" description="Polar residues" evidence="1">
    <location>
        <begin position="41"/>
        <end position="55"/>
    </location>
</feature>
<feature type="compositionally biased region" description="Polar residues" evidence="1">
    <location>
        <begin position="827"/>
        <end position="836"/>
    </location>
</feature>
<sequence>MSPKPPPKGPFSVDIHPRPRPPSEGHTPLPDTLPRVDFGSPVTTNPRNPSRTTGTPEDGDLDAITPAPTVTASERPSVPVPASTAAQRPLEHYWIASAAQLPVPDDFGVRTFKGRQYVDVPGGGVVHIEADPDTGLYRAKLPSELQASGPVLVRDSASTLWHPVDEVGSTTYPLTATRLEAFRTHLDFTGVEPGDDGLYRHDGKLYVVIENRTYQALHDLEASSPQAPVMRIVRAEDPVALDDRNVYVATRPGRSEPVVYASLDGWVGTHVGAKGGMHRRANPAADRAAIASVEVVHELDRLDSESDQAMAISERLQSDWEAVRGTQGERNALILREIQHQRELGILEKTVTYYTDNKADIVALYRRDGYRAKLIHLQQGRILAYERILEVNFLRQLLAGPITAASTENLPSVAAFLTKKLTYMKKRQEIEDELVKKWRVPPSDLHGDVLSPMEVHEVVALWMYAKSRLLSNDQSATTAFEAPYLAAMFSQTTTAYGAIDNIPESARSAVLSELLDQSIAIRDSYDRLALPPEPKHATSRDEITGEIKAFEHTLEEHLARYHLEQIRNSALPAHEQSIDFDFIPAQDRSGAAPRPSRMFRARHHGVYKINVGHPRQSDTGVQVIDVMSPGDLIQVMHTYERQEGEWRRLRPVQNTALPELMAQATQRLDQFDSHLGEARRDERAKRNATNIVEFLGGKAETLDDLARQLEHAPNPTGNNIAPLVQRLRDHSHRLRTEGEDIRIRLYKDKAFLGGDRLAYLISQEHIGAVKILDRALRGKGKEKHFLDIYSLNDRHTGEPLWHAHFHYDRKDTLAVHFKDDGGHLKTLEQSGKGISSQRRDEQAGRPHTAIWRPAIDRRTAQRIFDLAT</sequence>
<protein>
    <submittedName>
        <fullName evidence="2">Uncharacterized protein</fullName>
    </submittedName>
</protein>
<dbReference type="OrthoDB" id="7027699at2"/>
<dbReference type="KEGG" id="psil:PMA3_02160"/>
<feature type="region of interest" description="Disordered" evidence="1">
    <location>
        <begin position="826"/>
        <end position="849"/>
    </location>
</feature>
<dbReference type="Proteomes" id="UP000078354">
    <property type="component" value="Chromosome"/>
</dbReference>
<gene>
    <name evidence="2" type="ORF">PMA3_02160</name>
</gene>
<keyword evidence="3" id="KW-1185">Reference proteome</keyword>
<feature type="region of interest" description="Disordered" evidence="1">
    <location>
        <begin position="1"/>
        <end position="80"/>
    </location>
</feature>
<reference evidence="2 3" key="1">
    <citation type="journal article" date="2018" name="Syst. Appl. Microbiol.">
        <title>Pseudomonas silesiensis sp. nov. strain A3T isolated from a biological pesticide sewage treatment plant and analysis of the complete genome sequence.</title>
        <authorList>
            <person name="Kaminski M.A."/>
            <person name="Furmanczyk E.M."/>
            <person name="Sobczak A."/>
            <person name="Dziembowski A."/>
            <person name="Lipinski L."/>
        </authorList>
    </citation>
    <scope>NUCLEOTIDE SEQUENCE [LARGE SCALE GENOMIC DNA]</scope>
    <source>
        <strain evidence="2 3">A3</strain>
    </source>
</reference>